<dbReference type="InterPro" id="IPR050679">
    <property type="entry name" value="Bact_HTH_transcr_reg"/>
</dbReference>
<dbReference type="GO" id="GO:0045892">
    <property type="term" value="P:negative regulation of DNA-templated transcription"/>
    <property type="evidence" value="ECO:0007669"/>
    <property type="project" value="TreeGrafter"/>
</dbReference>
<comment type="caution">
    <text evidence="5">The sequence shown here is derived from an EMBL/GenBank/DDBJ whole genome shotgun (WGS) entry which is preliminary data.</text>
</comment>
<dbReference type="PANTHER" id="PTHR44846:SF17">
    <property type="entry name" value="GNTR-FAMILY TRANSCRIPTIONAL REGULATOR"/>
    <property type="match status" value="1"/>
</dbReference>
<evidence type="ECO:0000313" key="6">
    <source>
        <dbReference type="Proteomes" id="UP000660611"/>
    </source>
</evidence>
<keyword evidence="3" id="KW-0804">Transcription</keyword>
<dbReference type="AlphaFoldDB" id="A0A919PUI4"/>
<dbReference type="CDD" id="cd07377">
    <property type="entry name" value="WHTH_GntR"/>
    <property type="match status" value="1"/>
</dbReference>
<sequence>MIDRSSDRPLYQQLADLLREQIKAGELAPGAFVPSESSLMQEFALGRPAVRNAVSVLRQEGLVVSARGARTQVRPALERSVVELRPGDEVVGRMPTDPERRELGIDPGEPILEVTRADGQQQIFTAGAHQLRVVG</sequence>
<keyword evidence="1" id="KW-0805">Transcription regulation</keyword>
<evidence type="ECO:0000259" key="4">
    <source>
        <dbReference type="PROSITE" id="PS50949"/>
    </source>
</evidence>
<dbReference type="EMBL" id="BONQ01000130">
    <property type="protein sequence ID" value="GIG50464.1"/>
    <property type="molecule type" value="Genomic_DNA"/>
</dbReference>
<evidence type="ECO:0000256" key="1">
    <source>
        <dbReference type="ARBA" id="ARBA00023015"/>
    </source>
</evidence>
<gene>
    <name evidence="5" type="ORF">Dsi01nite_085050</name>
</gene>
<dbReference type="InterPro" id="IPR036390">
    <property type="entry name" value="WH_DNA-bd_sf"/>
</dbReference>
<dbReference type="GO" id="GO:0003700">
    <property type="term" value="F:DNA-binding transcription factor activity"/>
    <property type="evidence" value="ECO:0007669"/>
    <property type="project" value="InterPro"/>
</dbReference>
<evidence type="ECO:0000313" key="5">
    <source>
        <dbReference type="EMBL" id="GIG50464.1"/>
    </source>
</evidence>
<dbReference type="SUPFAM" id="SSF46785">
    <property type="entry name" value="Winged helix' DNA-binding domain"/>
    <property type="match status" value="1"/>
</dbReference>
<dbReference type="GO" id="GO:0003677">
    <property type="term" value="F:DNA binding"/>
    <property type="evidence" value="ECO:0007669"/>
    <property type="project" value="UniProtKB-KW"/>
</dbReference>
<dbReference type="RefSeq" id="WP_203852102.1">
    <property type="nucleotide sequence ID" value="NZ_BAAAVW010000028.1"/>
</dbReference>
<dbReference type="PRINTS" id="PR00035">
    <property type="entry name" value="HTHGNTR"/>
</dbReference>
<name>A0A919PUI4_9ACTN</name>
<dbReference type="PROSITE" id="PS50949">
    <property type="entry name" value="HTH_GNTR"/>
    <property type="match status" value="1"/>
</dbReference>
<dbReference type="SMART" id="SM00345">
    <property type="entry name" value="HTH_GNTR"/>
    <property type="match status" value="1"/>
</dbReference>
<dbReference type="PANTHER" id="PTHR44846">
    <property type="entry name" value="MANNOSYL-D-GLYCERATE TRANSPORT/METABOLISM SYSTEM REPRESSOR MNGR-RELATED"/>
    <property type="match status" value="1"/>
</dbReference>
<dbReference type="Pfam" id="PF00392">
    <property type="entry name" value="GntR"/>
    <property type="match status" value="1"/>
</dbReference>
<protein>
    <recommendedName>
        <fullName evidence="4">HTH gntR-type domain-containing protein</fullName>
    </recommendedName>
</protein>
<dbReference type="InterPro" id="IPR036388">
    <property type="entry name" value="WH-like_DNA-bd_sf"/>
</dbReference>
<feature type="domain" description="HTH gntR-type" evidence="4">
    <location>
        <begin position="8"/>
        <end position="76"/>
    </location>
</feature>
<organism evidence="5 6">
    <name type="scientific">Dactylosporangium siamense</name>
    <dbReference type="NCBI Taxonomy" id="685454"/>
    <lineage>
        <taxon>Bacteria</taxon>
        <taxon>Bacillati</taxon>
        <taxon>Actinomycetota</taxon>
        <taxon>Actinomycetes</taxon>
        <taxon>Micromonosporales</taxon>
        <taxon>Micromonosporaceae</taxon>
        <taxon>Dactylosporangium</taxon>
    </lineage>
</organism>
<keyword evidence="2" id="KW-0238">DNA-binding</keyword>
<proteinExistence type="predicted"/>
<reference evidence="5" key="1">
    <citation type="submission" date="2021-01" db="EMBL/GenBank/DDBJ databases">
        <title>Whole genome shotgun sequence of Dactylosporangium siamense NBRC 106093.</title>
        <authorList>
            <person name="Komaki H."/>
            <person name="Tamura T."/>
        </authorList>
    </citation>
    <scope>NUCLEOTIDE SEQUENCE</scope>
    <source>
        <strain evidence="5">NBRC 106093</strain>
    </source>
</reference>
<dbReference type="InterPro" id="IPR000524">
    <property type="entry name" value="Tscrpt_reg_HTH_GntR"/>
</dbReference>
<keyword evidence="6" id="KW-1185">Reference proteome</keyword>
<evidence type="ECO:0000256" key="3">
    <source>
        <dbReference type="ARBA" id="ARBA00023163"/>
    </source>
</evidence>
<dbReference type="Gene3D" id="1.10.10.10">
    <property type="entry name" value="Winged helix-like DNA-binding domain superfamily/Winged helix DNA-binding domain"/>
    <property type="match status" value="1"/>
</dbReference>
<evidence type="ECO:0000256" key="2">
    <source>
        <dbReference type="ARBA" id="ARBA00023125"/>
    </source>
</evidence>
<dbReference type="Proteomes" id="UP000660611">
    <property type="component" value="Unassembled WGS sequence"/>
</dbReference>
<accession>A0A919PUI4</accession>